<dbReference type="AlphaFoldDB" id="A0A383E4B6"/>
<feature type="non-terminal residue" evidence="2">
    <location>
        <position position="1"/>
    </location>
</feature>
<feature type="region of interest" description="Disordered" evidence="1">
    <location>
        <begin position="144"/>
        <end position="232"/>
    </location>
</feature>
<dbReference type="EMBL" id="UINC01222476">
    <property type="protein sequence ID" value="SVE51280.1"/>
    <property type="molecule type" value="Genomic_DNA"/>
</dbReference>
<feature type="compositionally biased region" description="Pro residues" evidence="1">
    <location>
        <begin position="177"/>
        <end position="186"/>
    </location>
</feature>
<sequence length="232" mass="23853">TGALGDVGAAGVKGVADAVERGAEKGTKEGSVEGAAKAIVETAGAIIGEKEAVIGGGRIDKKSQVDALERMMTKGPLEVSEAMKKLSDGDLSKDLQQMSKAQLAAIGAAEYGKDVQKVYVVNFGEMTAKDMAAAAEKGAPRRVDYGVRGGKIGPPTPPGYDPTQPELERRGPLGIPVGPPIGPPPETGRATGLPEVTPGKADPSMRKTMPLPPTLPKAEPKPKIEPPPPTRP</sequence>
<accession>A0A383E4B6</accession>
<proteinExistence type="predicted"/>
<feature type="non-terminal residue" evidence="2">
    <location>
        <position position="232"/>
    </location>
</feature>
<organism evidence="2">
    <name type="scientific">marine metagenome</name>
    <dbReference type="NCBI Taxonomy" id="408172"/>
    <lineage>
        <taxon>unclassified sequences</taxon>
        <taxon>metagenomes</taxon>
        <taxon>ecological metagenomes</taxon>
    </lineage>
</organism>
<protein>
    <submittedName>
        <fullName evidence="2">Uncharacterized protein</fullName>
    </submittedName>
</protein>
<evidence type="ECO:0000313" key="2">
    <source>
        <dbReference type="EMBL" id="SVE51280.1"/>
    </source>
</evidence>
<reference evidence="2" key="1">
    <citation type="submission" date="2018-05" db="EMBL/GenBank/DDBJ databases">
        <authorList>
            <person name="Lanie J.A."/>
            <person name="Ng W.-L."/>
            <person name="Kazmierczak K.M."/>
            <person name="Andrzejewski T.M."/>
            <person name="Davidsen T.M."/>
            <person name="Wayne K.J."/>
            <person name="Tettelin H."/>
            <person name="Glass J.I."/>
            <person name="Rusch D."/>
            <person name="Podicherti R."/>
            <person name="Tsui H.-C.T."/>
            <person name="Winkler M.E."/>
        </authorList>
    </citation>
    <scope>NUCLEOTIDE SEQUENCE</scope>
</reference>
<name>A0A383E4B6_9ZZZZ</name>
<gene>
    <name evidence="2" type="ORF">METZ01_LOCUS504134</name>
</gene>
<evidence type="ECO:0000256" key="1">
    <source>
        <dbReference type="SAM" id="MobiDB-lite"/>
    </source>
</evidence>